<evidence type="ECO:0000256" key="1">
    <source>
        <dbReference type="SAM" id="MobiDB-lite"/>
    </source>
</evidence>
<dbReference type="EMBL" id="LLXL01008076">
    <property type="protein sequence ID" value="PKK55259.1"/>
    <property type="molecule type" value="Genomic_DNA"/>
</dbReference>
<reference evidence="2 3" key="1">
    <citation type="submission" date="2016-04" db="EMBL/GenBank/DDBJ databases">
        <title>Genome analyses suggest a sexual origin of heterokaryosis in a supposedly ancient asexual fungus.</title>
        <authorList>
            <person name="Ropars J."/>
            <person name="Sedzielewska K."/>
            <person name="Noel J."/>
            <person name="Charron P."/>
            <person name="Farinelli L."/>
            <person name="Marton T."/>
            <person name="Kruger M."/>
            <person name="Pelin A."/>
            <person name="Brachmann A."/>
            <person name="Corradi N."/>
        </authorList>
    </citation>
    <scope>NUCLEOTIDE SEQUENCE [LARGE SCALE GENOMIC DNA]</scope>
    <source>
        <strain evidence="2 3">C2</strain>
    </source>
</reference>
<sequence length="242" mass="27179">MEISCSFRSIGLTWHQPNEVTQLCYVCGRKGCDPSTCSKGPSRSKRLNRDDKFDQLYSKFKPAQFRTPSRPTSPTPPRGRNNQGPRRASSHSPNGILKNPMHAQSRSLSRQRVTFNGPEQDTRPQDNDNLINYSIDQLLVMIEEIKLEVSNLNLVFTQVKEQLAAHDSRLSAIETHLHLPPPLSENCVPTDNMDFESTPDGNDVASTTTSLPPSGSLIVPNRHTFSSQQRPLMADYAFDSWD</sequence>
<name>A0A2N1M0W2_9GLOM</name>
<feature type="compositionally biased region" description="Low complexity" evidence="1">
    <location>
        <begin position="78"/>
        <end position="87"/>
    </location>
</feature>
<reference evidence="2 3" key="2">
    <citation type="submission" date="2017-10" db="EMBL/GenBank/DDBJ databases">
        <title>Extensive intraspecific genome diversity in a model arbuscular mycorrhizal fungus.</title>
        <authorList>
            <person name="Chen E.C.H."/>
            <person name="Morin E."/>
            <person name="Baudet D."/>
            <person name="Noel J."/>
            <person name="Ndikumana S."/>
            <person name="Charron P."/>
            <person name="St-Onge C."/>
            <person name="Giorgi J."/>
            <person name="Grigoriev I.V."/>
            <person name="Roux C."/>
            <person name="Martin F.M."/>
            <person name="Corradi N."/>
        </authorList>
    </citation>
    <scope>NUCLEOTIDE SEQUENCE [LARGE SCALE GENOMIC DNA]</scope>
    <source>
        <strain evidence="2 3">C2</strain>
    </source>
</reference>
<feature type="region of interest" description="Disordered" evidence="1">
    <location>
        <begin position="58"/>
        <end position="109"/>
    </location>
</feature>
<proteinExistence type="predicted"/>
<protein>
    <submittedName>
        <fullName evidence="2">Uncharacterized protein</fullName>
    </submittedName>
</protein>
<organism evidence="2 3">
    <name type="scientific">Rhizophagus irregularis</name>
    <dbReference type="NCBI Taxonomy" id="588596"/>
    <lineage>
        <taxon>Eukaryota</taxon>
        <taxon>Fungi</taxon>
        <taxon>Fungi incertae sedis</taxon>
        <taxon>Mucoromycota</taxon>
        <taxon>Glomeromycotina</taxon>
        <taxon>Glomeromycetes</taxon>
        <taxon>Glomerales</taxon>
        <taxon>Glomeraceae</taxon>
        <taxon>Rhizophagus</taxon>
    </lineage>
</organism>
<dbReference type="AlphaFoldDB" id="A0A2N1M0W2"/>
<comment type="caution">
    <text evidence="2">The sequence shown here is derived from an EMBL/GenBank/DDBJ whole genome shotgun (WGS) entry which is preliminary data.</text>
</comment>
<evidence type="ECO:0000313" key="3">
    <source>
        <dbReference type="Proteomes" id="UP000233469"/>
    </source>
</evidence>
<gene>
    <name evidence="2" type="ORF">RhiirC2_722519</name>
</gene>
<feature type="non-terminal residue" evidence="2">
    <location>
        <position position="242"/>
    </location>
</feature>
<dbReference type="Proteomes" id="UP000233469">
    <property type="component" value="Unassembled WGS sequence"/>
</dbReference>
<accession>A0A2N1M0W2</accession>
<evidence type="ECO:0000313" key="2">
    <source>
        <dbReference type="EMBL" id="PKK55259.1"/>
    </source>
</evidence>